<name>A0A7R9Y2Q6_MICPS</name>
<comment type="similarity">
    <text evidence="2">Belongs to the SLC12A transporter family.</text>
</comment>
<feature type="transmembrane region" description="Helical" evidence="8">
    <location>
        <begin position="631"/>
        <end position="651"/>
    </location>
</feature>
<feature type="domain" description="Amino acid permease/ SLC12A" evidence="9">
    <location>
        <begin position="1"/>
        <end position="404"/>
    </location>
</feature>
<feature type="transmembrane region" description="Helical" evidence="8">
    <location>
        <begin position="846"/>
        <end position="869"/>
    </location>
</feature>
<keyword evidence="4 8" id="KW-0812">Transmembrane</keyword>
<feature type="transmembrane region" description="Helical" evidence="8">
    <location>
        <begin position="811"/>
        <end position="834"/>
    </location>
</feature>
<keyword evidence="3" id="KW-0813">Transport</keyword>
<dbReference type="InterPro" id="IPR037272">
    <property type="entry name" value="SNS_sf"/>
</dbReference>
<feature type="transmembrane region" description="Helical" evidence="8">
    <location>
        <begin position="95"/>
        <end position="117"/>
    </location>
</feature>
<feature type="compositionally biased region" description="Basic and acidic residues" evidence="7">
    <location>
        <begin position="577"/>
        <end position="592"/>
    </location>
</feature>
<organism evidence="11">
    <name type="scientific">Micromonas pusilla</name>
    <name type="common">Picoplanktonic green alga</name>
    <name type="synonym">Chromulina pusilla</name>
    <dbReference type="NCBI Taxonomy" id="38833"/>
    <lineage>
        <taxon>Eukaryota</taxon>
        <taxon>Viridiplantae</taxon>
        <taxon>Chlorophyta</taxon>
        <taxon>Mamiellophyceae</taxon>
        <taxon>Mamiellales</taxon>
        <taxon>Mamiellaceae</taxon>
        <taxon>Micromonas</taxon>
    </lineage>
</organism>
<evidence type="ECO:0000259" key="9">
    <source>
        <dbReference type="Pfam" id="PF00324"/>
    </source>
</evidence>
<proteinExistence type="inferred from homology"/>
<evidence type="ECO:0000313" key="11">
    <source>
        <dbReference type="EMBL" id="CAD8240447.1"/>
    </source>
</evidence>
<feature type="transmembrane region" description="Helical" evidence="8">
    <location>
        <begin position="738"/>
        <end position="755"/>
    </location>
</feature>
<sequence length="1122" mass="119386">MATNGPVEAGGAYYIISRALGHKLGGAVGCTYYLGLSLLAVLEVLGAIEVMLYMDSGLELGMGEAGGTRVWAVLLLGVLTVLVWGGMALVSRAGLFFAAVVGLTLSAYYASLVAAPLPGSSPLVTGLRASTLRSNWGEEYTDGITFSDVLSVFFPCFTGILSGANRSKALKDPEKSIPRGTLTAICLSACLYTSYMIMWGAVADRDYLKYGPSFSAASGRRRRHLLGGGSESMSVVSEMAWPDATVVQIGVIIASLSQALQCLITAPQVLNAIAADGTVPFLNVAAPLNKDGEPHIALFMTTGICLCASMIGSLDLVAPLLSICFLCAYAALNFSTFALGLTKAPSWRPTWRYFHWSLGLAGFLLCTTLAFVIRWYFALVAIVLLAALVFYIESRQVQVDWGSALGGIRLDLATAAMLNLAHERRHSSNWRPQLLCLPSWPCRVEKKGGGGGGTAGAAGDTLLNVAAQLKKGRGLCVVAEVEEGNLSTDRGLSTRVNVAKERLRDRISSSGIKGFAHVVVAPSYRVGKTFAIQGLGFGGLEPNTVLLGWPRRNAVDFDEDADDGVDDDDDEIGGFGTRRDEAPSSSKPSDRAHWNGSTEFILAAVGAAVGLGNLLRFPYMVFKHGGAPFLIPYALAALFVGVPVLGAELMLGHAMQKGIVDSFAIMHARAWGIGAAATLGGFLLASYYGVIIAWVWVFLLASMTSSLPYDDGKEETFFYDDVLARRDDISRGIGPCKWWLVIALTLTWATCYACIRSGVKSAGKVIWVTLPLPYLLLFFLLVKGFTLDGAGAGLEFYLFKWDWSSLGKGEAWVDAVAQIFFGLSIACGNMPAYGSGCARDNKIGRNAWVIAVANAATSLYAGFVVFTFLGHLAHVDGVSVNDVAQGGWGLAFVVYPAAIATFGDGAAQFFAFCFFLMLLCLAIDSLFALIDGVITAFCDRFPRCAKHRELTAAVACVAGFFAGLPMTTEGGYQVVDVVDAYVSRYALVIAGLAETIFLGWVYGADRLQDESKALCGVGVGGRYFAPTLKYVVPSVLIVMLAYNLTREGETYGGYPRYAIGIFGWLCCVVAPVTLIGLGVAKPFSLLRPGAYLDLEDEEERAGGGGGVAGEGSLEMGRVRSRD</sequence>
<dbReference type="Gene3D" id="1.20.1740.10">
    <property type="entry name" value="Amino acid/polyamine transporter I"/>
    <property type="match status" value="1"/>
</dbReference>
<dbReference type="GO" id="GO:0016020">
    <property type="term" value="C:membrane"/>
    <property type="evidence" value="ECO:0007669"/>
    <property type="project" value="UniProtKB-SubCell"/>
</dbReference>
<dbReference type="Pfam" id="PF00324">
    <property type="entry name" value="AA_permease"/>
    <property type="match status" value="1"/>
</dbReference>
<dbReference type="PANTHER" id="PTHR11827">
    <property type="entry name" value="SOLUTE CARRIER FAMILY 12, CATION COTRANSPORTERS"/>
    <property type="match status" value="1"/>
</dbReference>
<evidence type="ECO:0000259" key="10">
    <source>
        <dbReference type="Pfam" id="PF03522"/>
    </source>
</evidence>
<feature type="transmembrane region" description="Helical" evidence="8">
    <location>
        <begin position="182"/>
        <end position="202"/>
    </location>
</feature>
<feature type="compositionally biased region" description="Acidic residues" evidence="7">
    <location>
        <begin position="558"/>
        <end position="572"/>
    </location>
</feature>
<dbReference type="EMBL" id="HBDY01009690">
    <property type="protein sequence ID" value="CAD8240447.1"/>
    <property type="molecule type" value="Transcribed_RNA"/>
</dbReference>
<evidence type="ECO:0000256" key="1">
    <source>
        <dbReference type="ARBA" id="ARBA00004141"/>
    </source>
</evidence>
<dbReference type="FunFam" id="1.20.1740.10:FF:000013">
    <property type="entry name" value="Solute carrier family 12 member"/>
    <property type="match status" value="1"/>
</dbReference>
<keyword evidence="6 8" id="KW-0472">Membrane</keyword>
<feature type="transmembrane region" description="Helical" evidence="8">
    <location>
        <begin position="376"/>
        <end position="392"/>
    </location>
</feature>
<evidence type="ECO:0000256" key="6">
    <source>
        <dbReference type="ARBA" id="ARBA00023136"/>
    </source>
</evidence>
<reference evidence="11" key="1">
    <citation type="submission" date="2021-01" db="EMBL/GenBank/DDBJ databases">
        <authorList>
            <person name="Corre E."/>
            <person name="Pelletier E."/>
            <person name="Niang G."/>
            <person name="Scheremetjew M."/>
            <person name="Finn R."/>
            <person name="Kale V."/>
            <person name="Holt S."/>
            <person name="Cochrane G."/>
            <person name="Meng A."/>
            <person name="Brown T."/>
            <person name="Cohen L."/>
        </authorList>
    </citation>
    <scope>NUCLEOTIDE SEQUENCE</scope>
    <source>
        <strain evidence="11">RCC1614</strain>
    </source>
</reference>
<protein>
    <submittedName>
        <fullName evidence="11">Uncharacterized protein</fullName>
    </submittedName>
</protein>
<keyword evidence="5 8" id="KW-1133">Transmembrane helix</keyword>
<comment type="subcellular location">
    <subcellularLocation>
        <location evidence="1">Membrane</location>
        <topology evidence="1">Multi-pass membrane protein</topology>
    </subcellularLocation>
</comment>
<evidence type="ECO:0000256" key="2">
    <source>
        <dbReference type="ARBA" id="ARBA00010593"/>
    </source>
</evidence>
<dbReference type="AlphaFoldDB" id="A0A7R9Y2Q6"/>
<dbReference type="PRINTS" id="PR00176">
    <property type="entry name" value="NANEUSMPORT"/>
</dbReference>
<feature type="region of interest" description="Disordered" evidence="7">
    <location>
        <begin position="558"/>
        <end position="592"/>
    </location>
</feature>
<dbReference type="InterPro" id="IPR004841">
    <property type="entry name" value="AA-permease/SLC12A_dom"/>
</dbReference>
<evidence type="ECO:0000256" key="4">
    <source>
        <dbReference type="ARBA" id="ARBA00022692"/>
    </source>
</evidence>
<dbReference type="InterPro" id="IPR018491">
    <property type="entry name" value="SLC12_C"/>
</dbReference>
<feature type="transmembrane region" description="Helical" evidence="8">
    <location>
        <begin position="1057"/>
        <end position="1080"/>
    </location>
</feature>
<dbReference type="Pfam" id="PF00209">
    <property type="entry name" value="SNF"/>
    <property type="match status" value="2"/>
</dbReference>
<feature type="transmembrane region" description="Helical" evidence="8">
    <location>
        <begin position="775"/>
        <end position="799"/>
    </location>
</feature>
<feature type="transmembrane region" description="Helical" evidence="8">
    <location>
        <begin position="600"/>
        <end position="619"/>
    </location>
</feature>
<dbReference type="PANTHER" id="PTHR11827:SF72">
    <property type="entry name" value="GH08340P"/>
    <property type="match status" value="1"/>
</dbReference>
<feature type="transmembrane region" description="Helical" evidence="8">
    <location>
        <begin position="321"/>
        <end position="341"/>
    </location>
</feature>
<feature type="transmembrane region" description="Helical" evidence="8">
    <location>
        <begin position="671"/>
        <end position="699"/>
    </location>
</feature>
<feature type="transmembrane region" description="Helical" evidence="8">
    <location>
        <begin position="353"/>
        <end position="371"/>
    </location>
</feature>
<dbReference type="InterPro" id="IPR004842">
    <property type="entry name" value="SLC12A_fam"/>
</dbReference>
<dbReference type="InterPro" id="IPR000175">
    <property type="entry name" value="Na/ntran_symport"/>
</dbReference>
<evidence type="ECO:0000256" key="7">
    <source>
        <dbReference type="SAM" id="MobiDB-lite"/>
    </source>
</evidence>
<dbReference type="SUPFAM" id="SSF161070">
    <property type="entry name" value="SNF-like"/>
    <property type="match status" value="1"/>
</dbReference>
<feature type="domain" description="SLC12A transporter C-terminal" evidence="10">
    <location>
        <begin position="461"/>
        <end position="549"/>
    </location>
</feature>
<feature type="region of interest" description="Disordered" evidence="7">
    <location>
        <begin position="1097"/>
        <end position="1122"/>
    </location>
</feature>
<evidence type="ECO:0000256" key="5">
    <source>
        <dbReference type="ARBA" id="ARBA00022989"/>
    </source>
</evidence>
<feature type="transmembrane region" description="Helical" evidence="8">
    <location>
        <begin position="24"/>
        <end position="48"/>
    </location>
</feature>
<feature type="transmembrane region" description="Helical" evidence="8">
    <location>
        <begin position="950"/>
        <end position="968"/>
    </location>
</feature>
<dbReference type="PROSITE" id="PS50267">
    <property type="entry name" value="NA_NEUROTRAN_SYMP_3"/>
    <property type="match status" value="1"/>
</dbReference>
<feature type="transmembrane region" description="Helical" evidence="8">
    <location>
        <begin position="1023"/>
        <end position="1045"/>
    </location>
</feature>
<evidence type="ECO:0000256" key="3">
    <source>
        <dbReference type="ARBA" id="ARBA00022448"/>
    </source>
</evidence>
<evidence type="ECO:0000256" key="8">
    <source>
        <dbReference type="SAM" id="Phobius"/>
    </source>
</evidence>
<dbReference type="GO" id="GO:0015377">
    <property type="term" value="F:chloride:monoatomic cation symporter activity"/>
    <property type="evidence" value="ECO:0007669"/>
    <property type="project" value="InterPro"/>
</dbReference>
<feature type="transmembrane region" description="Helical" evidence="8">
    <location>
        <begin position="909"/>
        <end position="938"/>
    </location>
</feature>
<feature type="transmembrane region" description="Helical" evidence="8">
    <location>
        <begin position="68"/>
        <end position="90"/>
    </location>
</feature>
<dbReference type="Pfam" id="PF03522">
    <property type="entry name" value="SLC12"/>
    <property type="match status" value="1"/>
</dbReference>
<feature type="transmembrane region" description="Helical" evidence="8">
    <location>
        <begin position="296"/>
        <end position="314"/>
    </location>
</feature>
<accession>A0A7R9Y2Q6</accession>
<feature type="transmembrane region" description="Helical" evidence="8">
    <location>
        <begin position="980"/>
        <end position="1002"/>
    </location>
</feature>
<gene>
    <name evidence="11" type="ORF">MPUS1402_LOCUS7245</name>
</gene>